<dbReference type="InterPro" id="IPR036034">
    <property type="entry name" value="PDZ_sf"/>
</dbReference>
<dbReference type="InterPro" id="IPR001478">
    <property type="entry name" value="PDZ"/>
</dbReference>
<reference evidence="4 5" key="1">
    <citation type="journal article" date="2006" name="Genome Res.">
        <title>Skewed genomic variability in strains of the toxigenic bacterial pathogen, Clostridium perfringens.</title>
        <authorList>
            <person name="Myers G.S."/>
            <person name="Rasko D.A."/>
            <person name="Cheung J.K."/>
            <person name="Ravel J."/>
            <person name="Seshadri R."/>
            <person name="Deboy R.T."/>
            <person name="Ren Q."/>
            <person name="Varga J."/>
            <person name="Awad M.M."/>
            <person name="Brinkac L.M."/>
            <person name="Daugherty S.C."/>
            <person name="Haft D.H."/>
            <person name="Dodson R.J."/>
            <person name="Madupu R."/>
            <person name="Nelson W.C."/>
            <person name="Rosovitz M.J."/>
            <person name="Sullivan S.A."/>
            <person name="Khouri H."/>
            <person name="Dimitrov G.I."/>
            <person name="Watkins K.L."/>
            <person name="Mulligan S."/>
            <person name="Benton J."/>
            <person name="Radune D."/>
            <person name="Fisher D.J."/>
            <person name="Atkins H.S."/>
            <person name="Hiscox T."/>
            <person name="Jost B.H."/>
            <person name="Billington S.J."/>
            <person name="Songer J.G."/>
            <person name="McClane B.A."/>
            <person name="Titball R.W."/>
            <person name="Rood J.I."/>
            <person name="Melville S.B."/>
            <person name="Paulsen I.T."/>
        </authorList>
    </citation>
    <scope>NUCLEOTIDE SEQUENCE [LARGE SCALE GENOMIC DNA]</scope>
    <source>
        <strain evidence="5">ATCC 13124 / DSM 756 / JCM 1290 / NCIMB 6125 / NCTC 8237 / S 107 / Type A</strain>
    </source>
</reference>
<evidence type="ECO:0000313" key="5">
    <source>
        <dbReference type="Proteomes" id="UP000001823"/>
    </source>
</evidence>
<dbReference type="RefSeq" id="WP_003451227.1">
    <property type="nucleotide sequence ID" value="NC_008261.1"/>
</dbReference>
<dbReference type="PaxDb" id="195103-CPF_2068"/>
<organism evidence="4 5">
    <name type="scientific">Clostridium perfringens (strain ATCC 13124 / DSM 756 / JCM 1290 / NCIMB 6125 / NCTC 8237 / Type A)</name>
    <dbReference type="NCBI Taxonomy" id="195103"/>
    <lineage>
        <taxon>Bacteria</taxon>
        <taxon>Bacillati</taxon>
        <taxon>Bacillota</taxon>
        <taxon>Clostridia</taxon>
        <taxon>Eubacteriales</taxon>
        <taxon>Clostridiaceae</taxon>
        <taxon>Clostridium</taxon>
    </lineage>
</organism>
<feature type="signal peptide" evidence="1">
    <location>
        <begin position="1"/>
        <end position="28"/>
    </location>
</feature>
<dbReference type="Gene3D" id="2.30.42.10">
    <property type="match status" value="1"/>
</dbReference>
<dbReference type="InterPro" id="IPR041489">
    <property type="entry name" value="PDZ_6"/>
</dbReference>
<dbReference type="SMART" id="SM00228">
    <property type="entry name" value="PDZ"/>
    <property type="match status" value="1"/>
</dbReference>
<dbReference type="Pfam" id="PF17820">
    <property type="entry name" value="PDZ_6"/>
    <property type="match status" value="1"/>
</dbReference>
<dbReference type="STRING" id="195103.CPF_2068"/>
<sequence>MKNMNKRIKIISIIMMSLILLLSSVTFARDYCESNNVFASSNFYSLNSKSSNDEKFKNRYGVALVNSEQEKKDIELYAGGNSVGVRVSTDGVLAVGYSDLTTGEGEVESPAQNGGIQIGDRLISVNGNKIKNSKDLSKKINESKSENVEILIERNGEEITKNINLSKNADGDYKIGLWVRDSTAGVGTLTFYDKESGKYGAIGHPITDSETEKILSIKNGDLLNSSIISIKKGVKGNPGELRGIFSSDKKPIGNVTGNTQCGIFGSMNTENLKNINNKTYKVGWRDEIQPGPAQIITTIDEEGPKLYDIEIVKLAKQDSISTKSMVIKITDERLLEKTGGVVQGMSGSPIIQNDKIIGAVTHVLVNKPEVGYGIYIEWMLKDAKII</sequence>
<feature type="domain" description="Peptidase S55" evidence="3">
    <location>
        <begin position="156"/>
        <end position="386"/>
    </location>
</feature>
<dbReference type="Pfam" id="PF05580">
    <property type="entry name" value="Peptidase_S55"/>
    <property type="match status" value="1"/>
</dbReference>
<dbReference type="NCBIfam" id="TIGR02860">
    <property type="entry name" value="spore_IV_B"/>
    <property type="match status" value="1"/>
</dbReference>
<dbReference type="AlphaFoldDB" id="A0A0H2YVF3"/>
<keyword evidence="5" id="KW-1185">Reference proteome</keyword>
<dbReference type="InterPro" id="IPR014219">
    <property type="entry name" value="SpoIVB"/>
</dbReference>
<evidence type="ECO:0000259" key="2">
    <source>
        <dbReference type="PROSITE" id="PS50106"/>
    </source>
</evidence>
<dbReference type="PROSITE" id="PS51494">
    <property type="entry name" value="SPOIVB"/>
    <property type="match status" value="1"/>
</dbReference>
<accession>A0A0H2YVF3</accession>
<feature type="chain" id="PRO_5002603094" evidence="1">
    <location>
        <begin position="29"/>
        <end position="386"/>
    </location>
</feature>
<evidence type="ECO:0000259" key="3">
    <source>
        <dbReference type="PROSITE" id="PS51494"/>
    </source>
</evidence>
<dbReference type="eggNOG" id="COG0750">
    <property type="taxonomic scope" value="Bacteria"/>
</dbReference>
<protein>
    <submittedName>
        <fullName evidence="4">Stage IV sporulation protein B</fullName>
    </submittedName>
</protein>
<dbReference type="Proteomes" id="UP000001823">
    <property type="component" value="Chromosome"/>
</dbReference>
<evidence type="ECO:0000256" key="1">
    <source>
        <dbReference type="SAM" id="SignalP"/>
    </source>
</evidence>
<dbReference type="InterPro" id="IPR008763">
    <property type="entry name" value="Peptidase_S55"/>
</dbReference>
<name>A0A0H2YVF3_CLOP1</name>
<dbReference type="GeneID" id="93001651"/>
<evidence type="ECO:0000313" key="4">
    <source>
        <dbReference type="EMBL" id="ABG84629.1"/>
    </source>
</evidence>
<gene>
    <name evidence="4" type="ordered locus">CPF_2068</name>
</gene>
<dbReference type="KEGG" id="cpf:CPF_2068"/>
<keyword evidence="1" id="KW-0732">Signal</keyword>
<proteinExistence type="predicted"/>
<feature type="domain" description="PDZ" evidence="2">
    <location>
        <begin position="73"/>
        <end position="132"/>
    </location>
</feature>
<dbReference type="SUPFAM" id="SSF50156">
    <property type="entry name" value="PDZ domain-like"/>
    <property type="match status" value="1"/>
</dbReference>
<dbReference type="PROSITE" id="PS50106">
    <property type="entry name" value="PDZ"/>
    <property type="match status" value="1"/>
</dbReference>
<dbReference type="HOGENOM" id="CLU_035713_0_0_9"/>
<dbReference type="EMBL" id="CP000246">
    <property type="protein sequence ID" value="ABG84629.1"/>
    <property type="molecule type" value="Genomic_DNA"/>
</dbReference>